<comment type="caution">
    <text evidence="1">The sequence shown here is derived from an EMBL/GenBank/DDBJ whole genome shotgun (WGS) entry which is preliminary data.</text>
</comment>
<evidence type="ECO:0000313" key="2">
    <source>
        <dbReference type="Proteomes" id="UP000011910"/>
    </source>
</evidence>
<reference evidence="1 2" key="1">
    <citation type="journal article" date="2013" name="Genome Announc.">
        <title>Draft Genome Sequence of Cesiribacter andamanensis Strain AMV16T, Isolated from a Soil Sample from a Mud Volcano in the Andaman Islands, India.</title>
        <authorList>
            <person name="Shivaji S."/>
            <person name="Ara S."/>
            <person name="Begum Z."/>
            <person name="Srinivas T.N."/>
            <person name="Singh A."/>
            <person name="Kumar Pinnaka A."/>
        </authorList>
    </citation>
    <scope>NUCLEOTIDE SEQUENCE [LARGE SCALE GENOMIC DNA]</scope>
    <source>
        <strain evidence="1 2">AMV16</strain>
    </source>
</reference>
<evidence type="ECO:0000313" key="1">
    <source>
        <dbReference type="EMBL" id="EMR00692.1"/>
    </source>
</evidence>
<name>M7N070_9BACT</name>
<sequence length="85" mass="8995">MNEQRLAGNQVKTAIGKGQRLGIALHHLKAGPLLVKVGPYFGIFGYPFGIIIYPRNSTGSRQVGHQQAAPVALAAAHIQQVVVPG</sequence>
<protein>
    <submittedName>
        <fullName evidence="1">Uncharacterized protein</fullName>
    </submittedName>
</protein>
<gene>
    <name evidence="1" type="ORF">ADICEAN_04182</name>
</gene>
<dbReference type="AlphaFoldDB" id="M7N070"/>
<accession>M7N070</accession>
<keyword evidence="2" id="KW-1185">Reference proteome</keyword>
<dbReference type="Proteomes" id="UP000011910">
    <property type="component" value="Unassembled WGS sequence"/>
</dbReference>
<dbReference type="EMBL" id="AODQ01000207">
    <property type="protein sequence ID" value="EMR00692.1"/>
    <property type="molecule type" value="Genomic_DNA"/>
</dbReference>
<organism evidence="1 2">
    <name type="scientific">Cesiribacter andamanensis AMV16</name>
    <dbReference type="NCBI Taxonomy" id="1279009"/>
    <lineage>
        <taxon>Bacteria</taxon>
        <taxon>Pseudomonadati</taxon>
        <taxon>Bacteroidota</taxon>
        <taxon>Cytophagia</taxon>
        <taxon>Cytophagales</taxon>
        <taxon>Cesiribacteraceae</taxon>
        <taxon>Cesiribacter</taxon>
    </lineage>
</organism>
<proteinExistence type="predicted"/>